<evidence type="ECO:0000313" key="4">
    <source>
        <dbReference type="Proteomes" id="UP000824230"/>
    </source>
</evidence>
<name>A0A9D1VNR2_9FIRM</name>
<evidence type="ECO:0000259" key="2">
    <source>
        <dbReference type="Pfam" id="PF01841"/>
    </source>
</evidence>
<gene>
    <name evidence="3" type="ORF">H9738_11400</name>
</gene>
<reference evidence="3" key="2">
    <citation type="submission" date="2021-04" db="EMBL/GenBank/DDBJ databases">
        <authorList>
            <person name="Gilroy R."/>
        </authorList>
    </citation>
    <scope>NUCLEOTIDE SEQUENCE</scope>
    <source>
        <strain evidence="3">ChiHjej12B11-1927</strain>
    </source>
</reference>
<dbReference type="InterPro" id="IPR038765">
    <property type="entry name" value="Papain-like_cys_pep_sf"/>
</dbReference>
<reference evidence="3" key="1">
    <citation type="journal article" date="2021" name="PeerJ">
        <title>Extensive microbial diversity within the chicken gut microbiome revealed by metagenomics and culture.</title>
        <authorList>
            <person name="Gilroy R."/>
            <person name="Ravi A."/>
            <person name="Getino M."/>
            <person name="Pursley I."/>
            <person name="Horton D.L."/>
            <person name="Alikhan N.F."/>
            <person name="Baker D."/>
            <person name="Gharbi K."/>
            <person name="Hall N."/>
            <person name="Watson M."/>
            <person name="Adriaenssens E.M."/>
            <person name="Foster-Nyarko E."/>
            <person name="Jarju S."/>
            <person name="Secka A."/>
            <person name="Antonio M."/>
            <person name="Oren A."/>
            <person name="Chaudhuri R.R."/>
            <person name="La Ragione R."/>
            <person name="Hildebrand F."/>
            <person name="Pallen M.J."/>
        </authorList>
    </citation>
    <scope>NUCLEOTIDE SEQUENCE</scope>
    <source>
        <strain evidence="3">ChiHjej12B11-1927</strain>
    </source>
</reference>
<dbReference type="Gene3D" id="3.10.620.30">
    <property type="match status" value="1"/>
</dbReference>
<dbReference type="PANTHER" id="PTHR46333">
    <property type="entry name" value="CYTOKINESIS PROTEIN 3"/>
    <property type="match status" value="1"/>
</dbReference>
<dbReference type="Pfam" id="PF01841">
    <property type="entry name" value="Transglut_core"/>
    <property type="match status" value="1"/>
</dbReference>
<dbReference type="InterPro" id="IPR052557">
    <property type="entry name" value="CAP/Cytokinesis_protein"/>
</dbReference>
<sequence>MFKIKRKILAYMISIVMLTGITGCSSRDVEEAAEYFRETVQDVLETREESSSEDTEEIPEKEISQEESAYYYGYSTLGAEEQKVYRQLAAGIESFQEKIPVDAVSQEQLEKVMRVLMADHPEYFWTDGTSSYTYQELPGGGVQNMEVQPEYQVSSQEAQSLKSQIEATADQWIQGAPQGDTYERIKYVYETLIDRAEYQENSPENQNIRSVFLEGKTVCMGYSKAAQYLLNRMGIFCTLVTGTVTGEKPASHAWNLVRIGEQYYYMDVTWGNPGYLNPVENDAYISYSYLCCNWDTLAPTHVPDDTIPLPSCEDDSYNYYRNKGRWYDTFDWDQIYQVIQNDLAQRAEMTELRFAGEESYEPATEALVEGSLIQEAVQNSTAVVPGQTFSWQTYYGGSDYLIIIVWQ</sequence>
<dbReference type="AlphaFoldDB" id="A0A9D1VNR2"/>
<proteinExistence type="predicted"/>
<dbReference type="SUPFAM" id="SSF54001">
    <property type="entry name" value="Cysteine proteinases"/>
    <property type="match status" value="1"/>
</dbReference>
<evidence type="ECO:0000313" key="3">
    <source>
        <dbReference type="EMBL" id="HIX38453.1"/>
    </source>
</evidence>
<dbReference type="InterPro" id="IPR002931">
    <property type="entry name" value="Transglutaminase-like"/>
</dbReference>
<dbReference type="PANTHER" id="PTHR46333:SF2">
    <property type="entry name" value="CYTOKINESIS PROTEIN 3"/>
    <property type="match status" value="1"/>
</dbReference>
<dbReference type="GO" id="GO:0005737">
    <property type="term" value="C:cytoplasm"/>
    <property type="evidence" value="ECO:0007669"/>
    <property type="project" value="TreeGrafter"/>
</dbReference>
<feature type="region of interest" description="Disordered" evidence="1">
    <location>
        <begin position="43"/>
        <end position="62"/>
    </location>
</feature>
<protein>
    <submittedName>
        <fullName evidence="3">S-layer protein</fullName>
    </submittedName>
</protein>
<comment type="caution">
    <text evidence="3">The sequence shown here is derived from an EMBL/GenBank/DDBJ whole genome shotgun (WGS) entry which is preliminary data.</text>
</comment>
<dbReference type="EMBL" id="DXFG01000252">
    <property type="protein sequence ID" value="HIX38453.1"/>
    <property type="molecule type" value="Genomic_DNA"/>
</dbReference>
<feature type="domain" description="Transglutaminase-like" evidence="2">
    <location>
        <begin position="177"/>
        <end position="267"/>
    </location>
</feature>
<organism evidence="3 4">
    <name type="scientific">Candidatus Blautia pullistercoris</name>
    <dbReference type="NCBI Taxonomy" id="2838499"/>
    <lineage>
        <taxon>Bacteria</taxon>
        <taxon>Bacillati</taxon>
        <taxon>Bacillota</taxon>
        <taxon>Clostridia</taxon>
        <taxon>Lachnospirales</taxon>
        <taxon>Lachnospiraceae</taxon>
        <taxon>Blautia</taxon>
    </lineage>
</organism>
<dbReference type="Proteomes" id="UP000824230">
    <property type="component" value="Unassembled WGS sequence"/>
</dbReference>
<evidence type="ECO:0000256" key="1">
    <source>
        <dbReference type="SAM" id="MobiDB-lite"/>
    </source>
</evidence>
<dbReference type="PROSITE" id="PS51257">
    <property type="entry name" value="PROKAR_LIPOPROTEIN"/>
    <property type="match status" value="1"/>
</dbReference>
<accession>A0A9D1VNR2</accession>